<dbReference type="Pfam" id="PF12710">
    <property type="entry name" value="HAD"/>
    <property type="match status" value="1"/>
</dbReference>
<dbReference type="InterPro" id="IPR050582">
    <property type="entry name" value="HAD-like_SerB"/>
</dbReference>
<dbReference type="EC" id="3.1.3.3" evidence="3"/>
<keyword evidence="8" id="KW-0718">Serine biosynthesis</keyword>
<evidence type="ECO:0000256" key="2">
    <source>
        <dbReference type="ARBA" id="ARBA00005135"/>
    </source>
</evidence>
<dbReference type="SUPFAM" id="SSF56784">
    <property type="entry name" value="HAD-like"/>
    <property type="match status" value="1"/>
</dbReference>
<dbReference type="InterPro" id="IPR036412">
    <property type="entry name" value="HAD-like_sf"/>
</dbReference>
<protein>
    <recommendedName>
        <fullName evidence="3">phosphoserine phosphatase</fullName>
        <ecNumber evidence="3">3.1.3.3</ecNumber>
    </recommendedName>
</protein>
<dbReference type="EMBL" id="BARW01027917">
    <property type="protein sequence ID" value="GAJ07215.1"/>
    <property type="molecule type" value="Genomic_DNA"/>
</dbReference>
<keyword evidence="4" id="KW-0028">Amino-acid biosynthesis</keyword>
<sequence>AMVNYSTEPRLIAFDMDGTLISDRFIFRLAHRFGFETELREIISRNIPEYEKTRSIASLLKEIRVREIIDTLDQIPLSSGAQMTALELKRAGHVLAIISDSYTIVTERLKKRLSFDYTVSNKLIVEGGKITGEVEMPLNWTSNRTGCLKHSVCKLNALVRLSEKTKIPLERTVAVGDNIADICMLRQAGLGIAFNPKTQAVEQSADITINKHLSRLLTIIREQRLPKVPPTHTEQGNISPICLISSKQEIRHLDY</sequence>
<evidence type="ECO:0000256" key="1">
    <source>
        <dbReference type="ARBA" id="ARBA00001946"/>
    </source>
</evidence>
<evidence type="ECO:0000256" key="8">
    <source>
        <dbReference type="ARBA" id="ARBA00023299"/>
    </source>
</evidence>
<evidence type="ECO:0000256" key="3">
    <source>
        <dbReference type="ARBA" id="ARBA00012640"/>
    </source>
</evidence>
<gene>
    <name evidence="9" type="ORF">S12H4_45190</name>
</gene>
<comment type="cofactor">
    <cofactor evidence="1">
        <name>Mg(2+)</name>
        <dbReference type="ChEBI" id="CHEBI:18420"/>
    </cofactor>
</comment>
<dbReference type="GO" id="GO:0006564">
    <property type="term" value="P:L-serine biosynthetic process"/>
    <property type="evidence" value="ECO:0007669"/>
    <property type="project" value="UniProtKB-KW"/>
</dbReference>
<dbReference type="GO" id="GO:0005737">
    <property type="term" value="C:cytoplasm"/>
    <property type="evidence" value="ECO:0007669"/>
    <property type="project" value="TreeGrafter"/>
</dbReference>
<dbReference type="AlphaFoldDB" id="X1VI68"/>
<keyword evidence="5" id="KW-0479">Metal-binding</keyword>
<dbReference type="GO" id="GO:0036424">
    <property type="term" value="F:L-phosphoserine phosphatase activity"/>
    <property type="evidence" value="ECO:0007669"/>
    <property type="project" value="TreeGrafter"/>
</dbReference>
<keyword evidence="6" id="KW-0378">Hydrolase</keyword>
<accession>X1VI68</accession>
<proteinExistence type="predicted"/>
<dbReference type="NCBIfam" id="TIGR01488">
    <property type="entry name" value="HAD-SF-IB"/>
    <property type="match status" value="1"/>
</dbReference>
<evidence type="ECO:0000256" key="4">
    <source>
        <dbReference type="ARBA" id="ARBA00022605"/>
    </source>
</evidence>
<evidence type="ECO:0000256" key="6">
    <source>
        <dbReference type="ARBA" id="ARBA00022801"/>
    </source>
</evidence>
<feature type="non-terminal residue" evidence="9">
    <location>
        <position position="1"/>
    </location>
</feature>
<reference evidence="9" key="1">
    <citation type="journal article" date="2014" name="Front. Microbiol.">
        <title>High frequency of phylogenetically diverse reductive dehalogenase-homologous genes in deep subseafloor sedimentary metagenomes.</title>
        <authorList>
            <person name="Kawai M."/>
            <person name="Futagami T."/>
            <person name="Toyoda A."/>
            <person name="Takaki Y."/>
            <person name="Nishi S."/>
            <person name="Hori S."/>
            <person name="Arai W."/>
            <person name="Tsubouchi T."/>
            <person name="Morono Y."/>
            <person name="Uchiyama I."/>
            <person name="Ito T."/>
            <person name="Fujiyama A."/>
            <person name="Inagaki F."/>
            <person name="Takami H."/>
        </authorList>
    </citation>
    <scope>NUCLEOTIDE SEQUENCE</scope>
    <source>
        <strain evidence="9">Expedition CK06-06</strain>
    </source>
</reference>
<comment type="pathway">
    <text evidence="2">Amino-acid biosynthesis; L-serine biosynthesis; L-serine from 3-phospho-D-glycerate: step 3/3.</text>
</comment>
<dbReference type="GO" id="GO:0000287">
    <property type="term" value="F:magnesium ion binding"/>
    <property type="evidence" value="ECO:0007669"/>
    <property type="project" value="TreeGrafter"/>
</dbReference>
<dbReference type="Gene3D" id="3.40.50.1000">
    <property type="entry name" value="HAD superfamily/HAD-like"/>
    <property type="match status" value="1"/>
</dbReference>
<organism evidence="9">
    <name type="scientific">marine sediment metagenome</name>
    <dbReference type="NCBI Taxonomy" id="412755"/>
    <lineage>
        <taxon>unclassified sequences</taxon>
        <taxon>metagenomes</taxon>
        <taxon>ecological metagenomes</taxon>
    </lineage>
</organism>
<evidence type="ECO:0000256" key="5">
    <source>
        <dbReference type="ARBA" id="ARBA00022723"/>
    </source>
</evidence>
<name>X1VI68_9ZZZZ</name>
<feature type="non-terminal residue" evidence="9">
    <location>
        <position position="255"/>
    </location>
</feature>
<comment type="caution">
    <text evidence="9">The sequence shown here is derived from an EMBL/GenBank/DDBJ whole genome shotgun (WGS) entry which is preliminary data.</text>
</comment>
<dbReference type="InterPro" id="IPR023214">
    <property type="entry name" value="HAD_sf"/>
</dbReference>
<dbReference type="PANTHER" id="PTHR43344:SF2">
    <property type="entry name" value="PHOSPHOSERINE PHOSPHATASE"/>
    <property type="match status" value="1"/>
</dbReference>
<keyword evidence="7" id="KW-0460">Magnesium</keyword>
<evidence type="ECO:0000256" key="7">
    <source>
        <dbReference type="ARBA" id="ARBA00022842"/>
    </source>
</evidence>
<dbReference type="PANTHER" id="PTHR43344">
    <property type="entry name" value="PHOSPHOSERINE PHOSPHATASE"/>
    <property type="match status" value="1"/>
</dbReference>
<evidence type="ECO:0000313" key="9">
    <source>
        <dbReference type="EMBL" id="GAJ07215.1"/>
    </source>
</evidence>